<dbReference type="Proteomes" id="UP001293593">
    <property type="component" value="Unassembled WGS sequence"/>
</dbReference>
<accession>A0AAE1JST5</accession>
<protein>
    <submittedName>
        <fullName evidence="1">Uncharacterized protein</fullName>
    </submittedName>
</protein>
<dbReference type="EMBL" id="JAWXYG010000011">
    <property type="protein sequence ID" value="KAK4258679.1"/>
    <property type="molecule type" value="Genomic_DNA"/>
</dbReference>
<name>A0AAE1JST5_9FABA</name>
<gene>
    <name evidence="1" type="ORF">QN277_005102</name>
</gene>
<keyword evidence="2" id="KW-1185">Reference proteome</keyword>
<comment type="caution">
    <text evidence="1">The sequence shown here is derived from an EMBL/GenBank/DDBJ whole genome shotgun (WGS) entry which is preliminary data.</text>
</comment>
<organism evidence="1 2">
    <name type="scientific">Acacia crassicarpa</name>
    <name type="common">northern wattle</name>
    <dbReference type="NCBI Taxonomy" id="499986"/>
    <lineage>
        <taxon>Eukaryota</taxon>
        <taxon>Viridiplantae</taxon>
        <taxon>Streptophyta</taxon>
        <taxon>Embryophyta</taxon>
        <taxon>Tracheophyta</taxon>
        <taxon>Spermatophyta</taxon>
        <taxon>Magnoliopsida</taxon>
        <taxon>eudicotyledons</taxon>
        <taxon>Gunneridae</taxon>
        <taxon>Pentapetalae</taxon>
        <taxon>rosids</taxon>
        <taxon>fabids</taxon>
        <taxon>Fabales</taxon>
        <taxon>Fabaceae</taxon>
        <taxon>Caesalpinioideae</taxon>
        <taxon>mimosoid clade</taxon>
        <taxon>Acacieae</taxon>
        <taxon>Acacia</taxon>
    </lineage>
</organism>
<proteinExistence type="predicted"/>
<evidence type="ECO:0000313" key="2">
    <source>
        <dbReference type="Proteomes" id="UP001293593"/>
    </source>
</evidence>
<reference evidence="1" key="1">
    <citation type="submission" date="2023-10" db="EMBL/GenBank/DDBJ databases">
        <title>Chromosome-level genome of the transformable northern wattle, Acacia crassicarpa.</title>
        <authorList>
            <person name="Massaro I."/>
            <person name="Sinha N.R."/>
            <person name="Poethig S."/>
            <person name="Leichty A.R."/>
        </authorList>
    </citation>
    <scope>NUCLEOTIDE SEQUENCE</scope>
    <source>
        <strain evidence="1">Acra3RX</strain>
        <tissue evidence="1">Leaf</tissue>
    </source>
</reference>
<sequence length="165" mass="19018">MKNMMKAMKKLKFWSRKKNKRKNYLPYCPPPPTPYPPPPPPCRHYCACSSPAEPSAPPLPPWLEVERNHGTFLQPSFYPAPEVVTFPSQAQVHAQEIVEEPNKPVFQNMQRSSSYQQYMFPEHVYGITISQAAKKERSGGLFGCVFSFGTHLFRCLFPCFHIREV</sequence>
<evidence type="ECO:0000313" key="1">
    <source>
        <dbReference type="EMBL" id="KAK4258679.1"/>
    </source>
</evidence>
<dbReference type="AlphaFoldDB" id="A0AAE1JST5"/>